<proteinExistence type="predicted"/>
<evidence type="ECO:0000313" key="4">
    <source>
        <dbReference type="Proteomes" id="UP000308652"/>
    </source>
</evidence>
<evidence type="ECO:0000313" key="3">
    <source>
        <dbReference type="EMBL" id="TFK33656.1"/>
    </source>
</evidence>
<protein>
    <submittedName>
        <fullName evidence="3">Uncharacterized protein</fullName>
    </submittedName>
</protein>
<organism evidence="3 4">
    <name type="scientific">Crucibulum laeve</name>
    <dbReference type="NCBI Taxonomy" id="68775"/>
    <lineage>
        <taxon>Eukaryota</taxon>
        <taxon>Fungi</taxon>
        <taxon>Dikarya</taxon>
        <taxon>Basidiomycota</taxon>
        <taxon>Agaricomycotina</taxon>
        <taxon>Agaricomycetes</taxon>
        <taxon>Agaricomycetidae</taxon>
        <taxon>Agaricales</taxon>
        <taxon>Agaricineae</taxon>
        <taxon>Nidulariaceae</taxon>
        <taxon>Crucibulum</taxon>
    </lineage>
</organism>
<feature type="compositionally biased region" description="Basic residues" evidence="2">
    <location>
        <begin position="146"/>
        <end position="156"/>
    </location>
</feature>
<dbReference type="EMBL" id="ML213644">
    <property type="protein sequence ID" value="TFK33656.1"/>
    <property type="molecule type" value="Genomic_DNA"/>
</dbReference>
<keyword evidence="1" id="KW-0175">Coiled coil</keyword>
<evidence type="ECO:0000256" key="1">
    <source>
        <dbReference type="SAM" id="Coils"/>
    </source>
</evidence>
<feature type="coiled-coil region" evidence="1">
    <location>
        <begin position="89"/>
        <end position="122"/>
    </location>
</feature>
<feature type="compositionally biased region" description="Basic and acidic residues" evidence="2">
    <location>
        <begin position="131"/>
        <end position="145"/>
    </location>
</feature>
<dbReference type="Proteomes" id="UP000308652">
    <property type="component" value="Unassembled WGS sequence"/>
</dbReference>
<name>A0A5C3LNU2_9AGAR</name>
<sequence length="156" mass="17100">MSSDHPKTGTATVLNLVHEGGSDPKEKNHLKVGLYNAQGNPIPSKWSLDEMKTDPKTKTKGLYHVYPHDHPSIKQPSSFADAAEKSLELKRAAEAAAAAKLAKEKEEKAKLIAKQKEEGQKKDRIQIAAESKARMEETKAKMEVKKGKKALSRGSS</sequence>
<gene>
    <name evidence="3" type="ORF">BDQ12DRAFT_715742</name>
</gene>
<feature type="region of interest" description="Disordered" evidence="2">
    <location>
        <begin position="131"/>
        <end position="156"/>
    </location>
</feature>
<dbReference type="OrthoDB" id="3004187at2759"/>
<evidence type="ECO:0000256" key="2">
    <source>
        <dbReference type="SAM" id="MobiDB-lite"/>
    </source>
</evidence>
<feature type="region of interest" description="Disordered" evidence="2">
    <location>
        <begin position="1"/>
        <end position="28"/>
    </location>
</feature>
<accession>A0A5C3LNU2</accession>
<keyword evidence="4" id="KW-1185">Reference proteome</keyword>
<dbReference type="AlphaFoldDB" id="A0A5C3LNU2"/>
<reference evidence="3 4" key="1">
    <citation type="journal article" date="2019" name="Nat. Ecol. Evol.">
        <title>Megaphylogeny resolves global patterns of mushroom evolution.</title>
        <authorList>
            <person name="Varga T."/>
            <person name="Krizsan K."/>
            <person name="Foldi C."/>
            <person name="Dima B."/>
            <person name="Sanchez-Garcia M."/>
            <person name="Sanchez-Ramirez S."/>
            <person name="Szollosi G.J."/>
            <person name="Szarkandi J.G."/>
            <person name="Papp V."/>
            <person name="Albert L."/>
            <person name="Andreopoulos W."/>
            <person name="Angelini C."/>
            <person name="Antonin V."/>
            <person name="Barry K.W."/>
            <person name="Bougher N.L."/>
            <person name="Buchanan P."/>
            <person name="Buyck B."/>
            <person name="Bense V."/>
            <person name="Catcheside P."/>
            <person name="Chovatia M."/>
            <person name="Cooper J."/>
            <person name="Damon W."/>
            <person name="Desjardin D."/>
            <person name="Finy P."/>
            <person name="Geml J."/>
            <person name="Haridas S."/>
            <person name="Hughes K."/>
            <person name="Justo A."/>
            <person name="Karasinski D."/>
            <person name="Kautmanova I."/>
            <person name="Kiss B."/>
            <person name="Kocsube S."/>
            <person name="Kotiranta H."/>
            <person name="LaButti K.M."/>
            <person name="Lechner B.E."/>
            <person name="Liimatainen K."/>
            <person name="Lipzen A."/>
            <person name="Lukacs Z."/>
            <person name="Mihaltcheva S."/>
            <person name="Morgado L.N."/>
            <person name="Niskanen T."/>
            <person name="Noordeloos M.E."/>
            <person name="Ohm R.A."/>
            <person name="Ortiz-Santana B."/>
            <person name="Ovrebo C."/>
            <person name="Racz N."/>
            <person name="Riley R."/>
            <person name="Savchenko A."/>
            <person name="Shiryaev A."/>
            <person name="Soop K."/>
            <person name="Spirin V."/>
            <person name="Szebenyi C."/>
            <person name="Tomsovsky M."/>
            <person name="Tulloss R.E."/>
            <person name="Uehling J."/>
            <person name="Grigoriev I.V."/>
            <person name="Vagvolgyi C."/>
            <person name="Papp T."/>
            <person name="Martin F.M."/>
            <person name="Miettinen O."/>
            <person name="Hibbett D.S."/>
            <person name="Nagy L.G."/>
        </authorList>
    </citation>
    <scope>NUCLEOTIDE SEQUENCE [LARGE SCALE GENOMIC DNA]</scope>
    <source>
        <strain evidence="3 4">CBS 166.37</strain>
    </source>
</reference>